<accession>A0ABN1N1D7</accession>
<dbReference type="Pfam" id="PF13692">
    <property type="entry name" value="Glyco_trans_1_4"/>
    <property type="match status" value="1"/>
</dbReference>
<keyword evidence="3" id="KW-1185">Reference proteome</keyword>
<dbReference type="PANTHER" id="PTHR46401:SF2">
    <property type="entry name" value="GLYCOSYLTRANSFERASE WBBK-RELATED"/>
    <property type="match status" value="1"/>
</dbReference>
<dbReference type="RefSeq" id="WP_343852341.1">
    <property type="nucleotide sequence ID" value="NZ_BAAAFI010000029.1"/>
</dbReference>
<protein>
    <recommendedName>
        <fullName evidence="4">Glycosyl transferase family 1</fullName>
    </recommendedName>
</protein>
<dbReference type="CDD" id="cd03801">
    <property type="entry name" value="GT4_PimA-like"/>
    <property type="match status" value="1"/>
</dbReference>
<comment type="caution">
    <text evidence="2">The sequence shown here is derived from an EMBL/GenBank/DDBJ whole genome shotgun (WGS) entry which is preliminary data.</text>
</comment>
<dbReference type="SUPFAM" id="SSF53756">
    <property type="entry name" value="UDP-Glycosyltransferase/glycogen phosphorylase"/>
    <property type="match status" value="1"/>
</dbReference>
<keyword evidence="1" id="KW-0808">Transferase</keyword>
<reference evidence="2 3" key="1">
    <citation type="journal article" date="2019" name="Int. J. Syst. Evol. Microbiol.">
        <title>The Global Catalogue of Microorganisms (GCM) 10K type strain sequencing project: providing services to taxonomists for standard genome sequencing and annotation.</title>
        <authorList>
            <consortium name="The Broad Institute Genomics Platform"/>
            <consortium name="The Broad Institute Genome Sequencing Center for Infectious Disease"/>
            <person name="Wu L."/>
            <person name="Ma J."/>
        </authorList>
    </citation>
    <scope>NUCLEOTIDE SEQUENCE [LARGE SCALE GENOMIC DNA]</scope>
    <source>
        <strain evidence="2 3">JCM 16112</strain>
    </source>
</reference>
<evidence type="ECO:0000313" key="3">
    <source>
        <dbReference type="Proteomes" id="UP001500469"/>
    </source>
</evidence>
<dbReference type="Gene3D" id="3.40.50.2000">
    <property type="entry name" value="Glycogen Phosphorylase B"/>
    <property type="match status" value="1"/>
</dbReference>
<gene>
    <name evidence="2" type="ORF">GCM10009119_26450</name>
</gene>
<name>A0ABN1N1D7_9BACT</name>
<dbReference type="EMBL" id="BAAAFI010000029">
    <property type="protein sequence ID" value="GAA0879676.1"/>
    <property type="molecule type" value="Genomic_DNA"/>
</dbReference>
<organism evidence="2 3">
    <name type="scientific">Algoriphagus jejuensis</name>
    <dbReference type="NCBI Taxonomy" id="419934"/>
    <lineage>
        <taxon>Bacteria</taxon>
        <taxon>Pseudomonadati</taxon>
        <taxon>Bacteroidota</taxon>
        <taxon>Cytophagia</taxon>
        <taxon>Cytophagales</taxon>
        <taxon>Cyclobacteriaceae</taxon>
        <taxon>Algoriphagus</taxon>
    </lineage>
</organism>
<sequence length="343" mass="38844">MIVYTFPVRTAFIDRDVEMISPEMEIKTLEFTQSPVKLPFYFILQFFQLLWYLPKTTQYLCFFGGYHSVLPVWFGKVFGKKCTIQAGGTDCINMPEIGYGNFRKKWLRKATVYSFKNCSLILPVAEALVRQDYRYDPNISSKQGLLNLIPDLTTPIQVVPNGFDSDFWRDLGRKRSQMSFISVATGTSKTSRAIVKGYDLIEKLAKAYPEWTFTLVGDLAYDSANSNVRVLDKLGPEALRELYNSHQFYLQLSTSEGFPNALGEAMACGCVPIGSAVGAIPEIIGDISLTLTTKDFQLLSLLISTIAQDNLYQLSKNAADRIQIFFNYELRKKNLLQNLQITP</sequence>
<dbReference type="PANTHER" id="PTHR46401">
    <property type="entry name" value="GLYCOSYLTRANSFERASE WBBK-RELATED"/>
    <property type="match status" value="1"/>
</dbReference>
<evidence type="ECO:0000256" key="1">
    <source>
        <dbReference type="ARBA" id="ARBA00022679"/>
    </source>
</evidence>
<evidence type="ECO:0008006" key="4">
    <source>
        <dbReference type="Google" id="ProtNLM"/>
    </source>
</evidence>
<dbReference type="Proteomes" id="UP001500469">
    <property type="component" value="Unassembled WGS sequence"/>
</dbReference>
<evidence type="ECO:0000313" key="2">
    <source>
        <dbReference type="EMBL" id="GAA0879676.1"/>
    </source>
</evidence>
<proteinExistence type="predicted"/>